<accession>A0A2V4C8X0</accession>
<evidence type="ECO:0000313" key="1">
    <source>
        <dbReference type="EMBL" id="PXY47002.1"/>
    </source>
</evidence>
<proteinExistence type="predicted"/>
<name>A0A2V4C8X0_9FLAO</name>
<organism evidence="1 2">
    <name type="scientific">Flavobacterium hydrophilum</name>
    <dbReference type="NCBI Taxonomy" id="2211445"/>
    <lineage>
        <taxon>Bacteria</taxon>
        <taxon>Pseudomonadati</taxon>
        <taxon>Bacteroidota</taxon>
        <taxon>Flavobacteriia</taxon>
        <taxon>Flavobacteriales</taxon>
        <taxon>Flavobacteriaceae</taxon>
        <taxon>Flavobacterium</taxon>
    </lineage>
</organism>
<comment type="caution">
    <text evidence="1">The sequence shown here is derived from an EMBL/GenBank/DDBJ whole genome shotgun (WGS) entry which is preliminary data.</text>
</comment>
<reference evidence="1 2" key="1">
    <citation type="submission" date="2018-05" db="EMBL/GenBank/DDBJ databases">
        <title>Flavobacterium sp. strain IMCC34758, incomplete genome.</title>
        <authorList>
            <person name="Joung Y."/>
        </authorList>
    </citation>
    <scope>NUCLEOTIDE SEQUENCE [LARGE SCALE GENOMIC DNA]</scope>
    <source>
        <strain evidence="1 2">IMCC34758</strain>
    </source>
</reference>
<dbReference type="EMBL" id="QJHL01000001">
    <property type="protein sequence ID" value="PXY47002.1"/>
    <property type="molecule type" value="Genomic_DNA"/>
</dbReference>
<protein>
    <submittedName>
        <fullName evidence="1">Uncharacterized protein</fullName>
    </submittedName>
</protein>
<gene>
    <name evidence="1" type="ORF">DMB68_07600</name>
</gene>
<dbReference type="RefSeq" id="WP_110346006.1">
    <property type="nucleotide sequence ID" value="NZ_QJHL01000001.1"/>
</dbReference>
<dbReference type="OrthoDB" id="1305966at2"/>
<dbReference type="Proteomes" id="UP000247681">
    <property type="component" value="Unassembled WGS sequence"/>
</dbReference>
<dbReference type="AlphaFoldDB" id="A0A2V4C8X0"/>
<evidence type="ECO:0000313" key="2">
    <source>
        <dbReference type="Proteomes" id="UP000247681"/>
    </source>
</evidence>
<sequence length="391" mass="46294">MYNTLYAKIQEEFDRIADTFIEKEIDVLADESLITIQSKYNLYDIQPYFAQLANEVLGPDAKLTIESEDDFDPETDDLYEYKINFESRKTYLKREHYGGGVFYSTLYEYTDEYHKSFSVYQNKETVKATNLSYLYLKNGMPDQFIECTEYGISLKSYTCENGIIKNYKLEWPEHNHHCIGELTFDTKRNLEMITETASDGRVRILFDATVSTKNIEEVLAQLETFLVENIADQILEKVKIEEPVYCILFEYTMQGPFPPTIAFGITSEIEGNFEDKELYELYNAPDMQYFSENDYPNSINIDFYPIDIQPNYLITTSYGENIPWQDEEACGIWEKQVFDTYLRVCKRLMHFDFSKSFTKTENFLVMARDFERCNENDFYQNMLQYKINNKY</sequence>
<keyword evidence="2" id="KW-1185">Reference proteome</keyword>